<accession>A0ACD5VUN3</accession>
<evidence type="ECO:0000313" key="2">
    <source>
        <dbReference type="Proteomes" id="UP001732700"/>
    </source>
</evidence>
<dbReference type="Proteomes" id="UP001732700">
    <property type="component" value="Chromosome 3D"/>
</dbReference>
<keyword evidence="2" id="KW-1185">Reference proteome</keyword>
<dbReference type="EnsemblPlants" id="AVESA.00010b.r2.3DG0519330.1">
    <property type="protein sequence ID" value="AVESA.00010b.r2.3DG0519330.1.CDS.1"/>
    <property type="gene ID" value="AVESA.00010b.r2.3DG0519330"/>
</dbReference>
<proteinExistence type="predicted"/>
<reference evidence="1" key="1">
    <citation type="submission" date="2021-05" db="EMBL/GenBank/DDBJ databases">
        <authorList>
            <person name="Scholz U."/>
            <person name="Mascher M."/>
            <person name="Fiebig A."/>
        </authorList>
    </citation>
    <scope>NUCLEOTIDE SEQUENCE [LARGE SCALE GENOMIC DNA]</scope>
</reference>
<sequence length="158" mass="16412">MENFTKSSSDLMSSGKVVAEAAQSAFETKSVENIDKERVAGASADILDSVSKYAKIEDKPAGQYLEKAEVYLKQYSSGGTEKEKTDAPAAADAPKPAAEEAPKETAPAPAPAAEEGKSSDGFGLDDVMKGAESVMEKKSGGEESGGGGFMKMAQGFMK</sequence>
<reference evidence="1" key="2">
    <citation type="submission" date="2025-09" db="UniProtKB">
        <authorList>
            <consortium name="EnsemblPlants"/>
        </authorList>
    </citation>
    <scope>IDENTIFICATION</scope>
</reference>
<protein>
    <submittedName>
        <fullName evidence="1">Uncharacterized protein</fullName>
    </submittedName>
</protein>
<name>A0ACD5VUN3_AVESA</name>
<organism evidence="1 2">
    <name type="scientific">Avena sativa</name>
    <name type="common">Oat</name>
    <dbReference type="NCBI Taxonomy" id="4498"/>
    <lineage>
        <taxon>Eukaryota</taxon>
        <taxon>Viridiplantae</taxon>
        <taxon>Streptophyta</taxon>
        <taxon>Embryophyta</taxon>
        <taxon>Tracheophyta</taxon>
        <taxon>Spermatophyta</taxon>
        <taxon>Magnoliopsida</taxon>
        <taxon>Liliopsida</taxon>
        <taxon>Poales</taxon>
        <taxon>Poaceae</taxon>
        <taxon>BOP clade</taxon>
        <taxon>Pooideae</taxon>
        <taxon>Poodae</taxon>
        <taxon>Poeae</taxon>
        <taxon>Poeae Chloroplast Group 1 (Aveneae type)</taxon>
        <taxon>Aveninae</taxon>
        <taxon>Avena</taxon>
    </lineage>
</organism>
<evidence type="ECO:0000313" key="1">
    <source>
        <dbReference type="EnsemblPlants" id="AVESA.00010b.r2.3DG0519330.1.CDS.1"/>
    </source>
</evidence>